<gene>
    <name evidence="2" type="ORF">Ocin01_14281</name>
</gene>
<dbReference type="InterPro" id="IPR013087">
    <property type="entry name" value="Znf_C2H2_type"/>
</dbReference>
<accession>A0A1D2MHU7</accession>
<evidence type="ECO:0000313" key="2">
    <source>
        <dbReference type="EMBL" id="ODM92404.1"/>
    </source>
</evidence>
<dbReference type="AlphaFoldDB" id="A0A1D2MHU7"/>
<protein>
    <recommendedName>
        <fullName evidence="1">C2H2-type domain-containing protein</fullName>
    </recommendedName>
</protein>
<dbReference type="PROSITE" id="PS00028">
    <property type="entry name" value="ZINC_FINGER_C2H2_1"/>
    <property type="match status" value="1"/>
</dbReference>
<dbReference type="Proteomes" id="UP000094527">
    <property type="component" value="Unassembled WGS sequence"/>
</dbReference>
<evidence type="ECO:0000313" key="3">
    <source>
        <dbReference type="Proteomes" id="UP000094527"/>
    </source>
</evidence>
<dbReference type="EMBL" id="LJIJ01001241">
    <property type="protein sequence ID" value="ODM92404.1"/>
    <property type="molecule type" value="Genomic_DNA"/>
</dbReference>
<proteinExistence type="predicted"/>
<sequence length="196" mass="22324">MLTQLLSTLETSLNHENGIYPANSIKKEGIDVEISHENDEDVASPLRKNVESRKREGVLAIEGGSFEVYWTSSESEPDMDSLECSKCPQVAFFSTDSEDGMELAYQKIKIHCLLMHSTEVWKNLGSPSSLIPCRLCNVVFKESPERDRHEFMHHKAYEILHGPGLLTEERVILDSKKNKQIMGEGLVFDPKEFYVY</sequence>
<feature type="domain" description="C2H2-type" evidence="1">
    <location>
        <begin position="133"/>
        <end position="154"/>
    </location>
</feature>
<evidence type="ECO:0000259" key="1">
    <source>
        <dbReference type="PROSITE" id="PS00028"/>
    </source>
</evidence>
<name>A0A1D2MHU7_ORCCI</name>
<comment type="caution">
    <text evidence="2">The sequence shown here is derived from an EMBL/GenBank/DDBJ whole genome shotgun (WGS) entry which is preliminary data.</text>
</comment>
<organism evidence="2 3">
    <name type="scientific">Orchesella cincta</name>
    <name type="common">Springtail</name>
    <name type="synonym">Podura cincta</name>
    <dbReference type="NCBI Taxonomy" id="48709"/>
    <lineage>
        <taxon>Eukaryota</taxon>
        <taxon>Metazoa</taxon>
        <taxon>Ecdysozoa</taxon>
        <taxon>Arthropoda</taxon>
        <taxon>Hexapoda</taxon>
        <taxon>Collembola</taxon>
        <taxon>Entomobryomorpha</taxon>
        <taxon>Entomobryoidea</taxon>
        <taxon>Orchesellidae</taxon>
        <taxon>Orchesellinae</taxon>
        <taxon>Orchesella</taxon>
    </lineage>
</organism>
<keyword evidence="3" id="KW-1185">Reference proteome</keyword>
<reference evidence="2 3" key="1">
    <citation type="journal article" date="2016" name="Genome Biol. Evol.">
        <title>Gene Family Evolution Reflects Adaptation to Soil Environmental Stressors in the Genome of the Collembolan Orchesella cincta.</title>
        <authorList>
            <person name="Faddeeva-Vakhrusheva A."/>
            <person name="Derks M.F."/>
            <person name="Anvar S.Y."/>
            <person name="Agamennone V."/>
            <person name="Suring W."/>
            <person name="Smit S."/>
            <person name="van Straalen N.M."/>
            <person name="Roelofs D."/>
        </authorList>
    </citation>
    <scope>NUCLEOTIDE SEQUENCE [LARGE SCALE GENOMIC DNA]</scope>
    <source>
        <tissue evidence="2">Mixed pool</tissue>
    </source>
</reference>